<dbReference type="Proteomes" id="UP001497525">
    <property type="component" value="Unassembled WGS sequence"/>
</dbReference>
<comment type="caution">
    <text evidence="1">The sequence shown here is derived from an EMBL/GenBank/DDBJ whole genome shotgun (WGS) entry which is preliminary data.</text>
</comment>
<evidence type="ECO:0000313" key="1">
    <source>
        <dbReference type="EMBL" id="CAL5134418.1"/>
    </source>
</evidence>
<organism evidence="1 2">
    <name type="scientific">Calicophoron daubneyi</name>
    <name type="common">Rumen fluke</name>
    <name type="synonym">Paramphistomum daubneyi</name>
    <dbReference type="NCBI Taxonomy" id="300641"/>
    <lineage>
        <taxon>Eukaryota</taxon>
        <taxon>Metazoa</taxon>
        <taxon>Spiralia</taxon>
        <taxon>Lophotrochozoa</taxon>
        <taxon>Platyhelminthes</taxon>
        <taxon>Trematoda</taxon>
        <taxon>Digenea</taxon>
        <taxon>Plagiorchiida</taxon>
        <taxon>Pronocephalata</taxon>
        <taxon>Paramphistomoidea</taxon>
        <taxon>Paramphistomidae</taxon>
        <taxon>Calicophoron</taxon>
    </lineage>
</organism>
<dbReference type="PANTHER" id="PTHR39369:SF6">
    <property type="entry name" value="LIN-24 (TWENTY-FOUR) LIKE"/>
    <property type="match status" value="1"/>
</dbReference>
<dbReference type="CDD" id="cd20237">
    <property type="entry name" value="PFM_LIN24-like"/>
    <property type="match status" value="1"/>
</dbReference>
<name>A0AAV2TDC6_CALDB</name>
<dbReference type="SUPFAM" id="SSF56973">
    <property type="entry name" value="Aerolisin/ETX pore-forming domain"/>
    <property type="match status" value="1"/>
</dbReference>
<sequence>MVSRGWNSANQVSAGLGSASTLLTDIGNLDAASRSGGRVVNWNTHIRHNQMEKQIDHFQSKKDSPNTFVDISDLLLNYARDFQLPKNISDRINWKDLRASDIDYSRLRITNKPTTHSPLYDPEGRSLMNGSVVDGPLLQTKSELPGNKKAKSHILFSSVFSNSTSETQTNHLRTERRTSSSCRISVSKAVSREGEFSLQIGPPGTLVQANGGFRHEVQMSRDKERVFEEELVWSLESEVVVPPGYQTRAELVITEDEYDGKFRVETIFEGSAAIHLRDKKDGSVIYTIIAGDLSRIFTPEYGFYKIPDQPRAVGFTNEGQCHCNFGVGQKVELYQEKIKT</sequence>
<accession>A0AAV2TDC6</accession>
<dbReference type="Gene3D" id="2.170.15.10">
    <property type="entry name" value="Proaerolysin, chain A, domain 3"/>
    <property type="match status" value="1"/>
</dbReference>
<evidence type="ECO:0000313" key="2">
    <source>
        <dbReference type="Proteomes" id="UP001497525"/>
    </source>
</evidence>
<reference evidence="1" key="1">
    <citation type="submission" date="2024-06" db="EMBL/GenBank/DDBJ databases">
        <authorList>
            <person name="Liu X."/>
            <person name="Lenzi L."/>
            <person name="Haldenby T S."/>
            <person name="Uol C."/>
        </authorList>
    </citation>
    <scope>NUCLEOTIDE SEQUENCE</scope>
</reference>
<proteinExistence type="predicted"/>
<dbReference type="PANTHER" id="PTHR39369">
    <property type="entry name" value="LIN-24 (TWENTY-FOUR) LIKE"/>
    <property type="match status" value="1"/>
</dbReference>
<dbReference type="AlphaFoldDB" id="A0AAV2TDC6"/>
<gene>
    <name evidence="1" type="ORF">CDAUBV1_LOCUS7801</name>
</gene>
<protein>
    <submittedName>
        <fullName evidence="1">Uncharacterized protein</fullName>
    </submittedName>
</protein>
<dbReference type="EMBL" id="CAXLJL010000201">
    <property type="protein sequence ID" value="CAL5134418.1"/>
    <property type="molecule type" value="Genomic_DNA"/>
</dbReference>